<dbReference type="AlphaFoldDB" id="A0AAV6XAW1"/>
<keyword evidence="9 14" id="KW-0408">Iron</keyword>
<dbReference type="InterPro" id="IPR027450">
    <property type="entry name" value="AlkB-like"/>
</dbReference>
<feature type="binding site" evidence="14">
    <location>
        <position position="435"/>
    </location>
    <ligand>
        <name>Fe cation</name>
        <dbReference type="ChEBI" id="CHEBI:24875"/>
        <note>catalytic</note>
    </ligand>
</feature>
<feature type="binding site" evidence="14">
    <location>
        <position position="377"/>
    </location>
    <ligand>
        <name>Fe cation</name>
        <dbReference type="ChEBI" id="CHEBI:24875"/>
        <note>catalytic</note>
    </ligand>
</feature>
<dbReference type="GO" id="GO:0035516">
    <property type="term" value="F:broad specificity oxidative DNA demethylase activity"/>
    <property type="evidence" value="ECO:0007669"/>
    <property type="project" value="TreeGrafter"/>
</dbReference>
<comment type="catalytic activity">
    <reaction evidence="12">
        <text>an N(6)-methyl-2'-deoxyadenosine in DNA + 2-oxoglutarate + O2 = a 2'-deoxyadenosine in DNA + formaldehyde + succinate + CO2</text>
        <dbReference type="Rhea" id="RHEA:49524"/>
        <dbReference type="Rhea" id="RHEA-COMP:12418"/>
        <dbReference type="Rhea" id="RHEA-COMP:12419"/>
        <dbReference type="ChEBI" id="CHEBI:15379"/>
        <dbReference type="ChEBI" id="CHEBI:16526"/>
        <dbReference type="ChEBI" id="CHEBI:16810"/>
        <dbReference type="ChEBI" id="CHEBI:16842"/>
        <dbReference type="ChEBI" id="CHEBI:30031"/>
        <dbReference type="ChEBI" id="CHEBI:90615"/>
        <dbReference type="ChEBI" id="CHEBI:90616"/>
        <dbReference type="EC" id="1.14.11.51"/>
    </reaction>
    <physiologicalReaction direction="left-to-right" evidence="12">
        <dbReference type="Rhea" id="RHEA:49525"/>
    </physiologicalReaction>
</comment>
<dbReference type="Gene3D" id="2.60.120.590">
    <property type="entry name" value="Alpha-ketoglutarate-dependent dioxygenase AlkB-like"/>
    <property type="match status" value="1"/>
</dbReference>
<dbReference type="InterPro" id="IPR005123">
    <property type="entry name" value="Oxoglu/Fe-dep_dioxygenase_dom"/>
</dbReference>
<protein>
    <recommendedName>
        <fullName evidence="13">DNA N(6)-methyladenine demethylase</fullName>
        <ecNumber evidence="13">1.14.11.51</ecNumber>
    </recommendedName>
</protein>
<evidence type="ECO:0000256" key="8">
    <source>
        <dbReference type="ARBA" id="ARBA00023002"/>
    </source>
</evidence>
<evidence type="ECO:0000256" key="1">
    <source>
        <dbReference type="ARBA" id="ARBA00004123"/>
    </source>
</evidence>
<dbReference type="GO" id="GO:0006281">
    <property type="term" value="P:DNA repair"/>
    <property type="evidence" value="ECO:0007669"/>
    <property type="project" value="UniProtKB-KW"/>
</dbReference>
<evidence type="ECO:0000256" key="9">
    <source>
        <dbReference type="ARBA" id="ARBA00023004"/>
    </source>
</evidence>
<evidence type="ECO:0000256" key="4">
    <source>
        <dbReference type="ARBA" id="ARBA00022490"/>
    </source>
</evidence>
<evidence type="ECO:0000256" key="5">
    <source>
        <dbReference type="ARBA" id="ARBA00022723"/>
    </source>
</evidence>
<feature type="domain" description="Fe2OG dioxygenase" evidence="16">
    <location>
        <begin position="357"/>
        <end position="467"/>
    </location>
</feature>
<evidence type="ECO:0000256" key="7">
    <source>
        <dbReference type="ARBA" id="ARBA00022964"/>
    </source>
</evidence>
<evidence type="ECO:0000313" key="18">
    <source>
        <dbReference type="Proteomes" id="UP000826271"/>
    </source>
</evidence>
<dbReference type="PROSITE" id="PS51471">
    <property type="entry name" value="FE2OG_OXY"/>
    <property type="match status" value="1"/>
</dbReference>
<dbReference type="EC" id="1.14.11.51" evidence="13"/>
<dbReference type="FunFam" id="2.60.120.590:FF:000013">
    <property type="entry name" value="2-oxoglutarate-dependent dioxygenase family protein"/>
    <property type="match status" value="1"/>
</dbReference>
<proteinExistence type="inferred from homology"/>
<evidence type="ECO:0000256" key="13">
    <source>
        <dbReference type="ARBA" id="ARBA00066586"/>
    </source>
</evidence>
<keyword evidence="7" id="KW-0223">Dioxygenase</keyword>
<dbReference type="InterPro" id="IPR037151">
    <property type="entry name" value="AlkB-like_sf"/>
</dbReference>
<evidence type="ECO:0000256" key="11">
    <source>
        <dbReference type="ARBA" id="ARBA00023242"/>
    </source>
</evidence>
<evidence type="ECO:0000259" key="16">
    <source>
        <dbReference type="PROSITE" id="PS51471"/>
    </source>
</evidence>
<feature type="compositionally biased region" description="Polar residues" evidence="15">
    <location>
        <begin position="123"/>
        <end position="143"/>
    </location>
</feature>
<evidence type="ECO:0000256" key="6">
    <source>
        <dbReference type="ARBA" id="ARBA00022763"/>
    </source>
</evidence>
<feature type="compositionally biased region" description="Polar residues" evidence="15">
    <location>
        <begin position="70"/>
        <end position="81"/>
    </location>
</feature>
<dbReference type="EMBL" id="WHWC01000009">
    <property type="protein sequence ID" value="KAG8377102.1"/>
    <property type="molecule type" value="Genomic_DNA"/>
</dbReference>
<evidence type="ECO:0000256" key="15">
    <source>
        <dbReference type="SAM" id="MobiDB-lite"/>
    </source>
</evidence>
<keyword evidence="4" id="KW-0963">Cytoplasm</keyword>
<dbReference type="GO" id="GO:0008198">
    <property type="term" value="F:ferrous iron binding"/>
    <property type="evidence" value="ECO:0007669"/>
    <property type="project" value="TreeGrafter"/>
</dbReference>
<keyword evidence="5 14" id="KW-0479">Metal-binding</keyword>
<dbReference type="InterPro" id="IPR004574">
    <property type="entry name" value="Alkb"/>
</dbReference>
<evidence type="ECO:0000313" key="17">
    <source>
        <dbReference type="EMBL" id="KAG8377102.1"/>
    </source>
</evidence>
<evidence type="ECO:0000256" key="14">
    <source>
        <dbReference type="PIRSR" id="PIRSR604574-2"/>
    </source>
</evidence>
<accession>A0AAV6XAW1</accession>
<evidence type="ECO:0000256" key="12">
    <source>
        <dbReference type="ARBA" id="ARBA00052047"/>
    </source>
</evidence>
<comment type="subcellular location">
    <subcellularLocation>
        <location evidence="2">Cytoplasm</location>
    </subcellularLocation>
    <subcellularLocation>
        <location evidence="1">Nucleus</location>
    </subcellularLocation>
</comment>
<comment type="caution">
    <text evidence="17">The sequence shown here is derived from an EMBL/GenBank/DDBJ whole genome shotgun (WGS) entry which is preliminary data.</text>
</comment>
<evidence type="ECO:0000256" key="10">
    <source>
        <dbReference type="ARBA" id="ARBA00023204"/>
    </source>
</evidence>
<name>A0AAV6XAW1_9LAMI</name>
<organism evidence="17 18">
    <name type="scientific">Buddleja alternifolia</name>
    <dbReference type="NCBI Taxonomy" id="168488"/>
    <lineage>
        <taxon>Eukaryota</taxon>
        <taxon>Viridiplantae</taxon>
        <taxon>Streptophyta</taxon>
        <taxon>Embryophyta</taxon>
        <taxon>Tracheophyta</taxon>
        <taxon>Spermatophyta</taxon>
        <taxon>Magnoliopsida</taxon>
        <taxon>eudicotyledons</taxon>
        <taxon>Gunneridae</taxon>
        <taxon>Pentapetalae</taxon>
        <taxon>asterids</taxon>
        <taxon>lamiids</taxon>
        <taxon>Lamiales</taxon>
        <taxon>Scrophulariaceae</taxon>
        <taxon>Buddlejeae</taxon>
        <taxon>Buddleja</taxon>
    </lineage>
</organism>
<dbReference type="GO" id="GO:0141131">
    <property type="term" value="F:DNA N6-methyladenine demethylase activity"/>
    <property type="evidence" value="ECO:0007669"/>
    <property type="project" value="UniProtKB-EC"/>
</dbReference>
<comment type="similarity">
    <text evidence="3">Belongs to the alkB family.</text>
</comment>
<feature type="binding site" evidence="14">
    <location>
        <position position="375"/>
    </location>
    <ligand>
        <name>Fe cation</name>
        <dbReference type="ChEBI" id="CHEBI:24875"/>
        <note>catalytic</note>
    </ligand>
</feature>
<evidence type="ECO:0000256" key="3">
    <source>
        <dbReference type="ARBA" id="ARBA00007879"/>
    </source>
</evidence>
<dbReference type="GO" id="GO:0035515">
    <property type="term" value="F:oxidative RNA demethylase activity"/>
    <property type="evidence" value="ECO:0007669"/>
    <property type="project" value="TreeGrafter"/>
</dbReference>
<dbReference type="PANTHER" id="PTHR16557">
    <property type="entry name" value="ALKYLATED DNA REPAIR PROTEIN ALKB-RELATED"/>
    <property type="match status" value="1"/>
</dbReference>
<dbReference type="SUPFAM" id="SSF51197">
    <property type="entry name" value="Clavaminate synthase-like"/>
    <property type="match status" value="1"/>
</dbReference>
<dbReference type="GO" id="GO:0005634">
    <property type="term" value="C:nucleus"/>
    <property type="evidence" value="ECO:0007669"/>
    <property type="project" value="UniProtKB-SubCell"/>
</dbReference>
<evidence type="ECO:0000256" key="2">
    <source>
        <dbReference type="ARBA" id="ARBA00004496"/>
    </source>
</evidence>
<reference evidence="17" key="1">
    <citation type="submission" date="2019-10" db="EMBL/GenBank/DDBJ databases">
        <authorList>
            <person name="Zhang R."/>
            <person name="Pan Y."/>
            <person name="Wang J."/>
            <person name="Ma R."/>
            <person name="Yu S."/>
        </authorList>
    </citation>
    <scope>NUCLEOTIDE SEQUENCE</scope>
    <source>
        <strain evidence="17">LA-IB0</strain>
        <tissue evidence="17">Leaf</tissue>
    </source>
</reference>
<gene>
    <name evidence="17" type="ORF">BUALT_Bualt09G0133600</name>
</gene>
<dbReference type="PANTHER" id="PTHR16557:SF10">
    <property type="entry name" value="2-OXOGLUTARATE-DEPENDENT DIOXYGENASE FAMILY PROTEIN"/>
    <property type="match status" value="1"/>
</dbReference>
<keyword evidence="18" id="KW-1185">Reference proteome</keyword>
<sequence>MQLGLYSTALAPPRLSSVFKVSCLGKMIMGRGMKLSADGNFKSQNTGPKSEYSNVGEQMLQFLGEEKEGSQPQLPESSQTAYEEGFPPLSASVSSMPKSKRRTRVDLETFSERKPEKNGENIGPSQLEASTSVSHQNNDSCLPTSFGKKRVPSASRSPKLCQTYHVRGESKRSSMNSPGINTDEPFDICLPEAMESSVLKNSVDEMNFRKWVPKVQPAEENGQHKHSMEEKNNSEHSVEEIGQVLRPGMVLLKQYIPLSEQVNIVNKCRELGLGQGGFYRPGYNDGAKLRLYMMCLGQDWDPQTKKYTDKRRHDDAAPPDIPPEFTSLVSRVLDDSHDLIKKDSKTVNAEEILPRMSPDVCIVNFYTTNGRLGLHQDRDESQESLRKGFPVVSISVGDSAEFLYGDQRGVDKAEHVLLESGDVLVFGGGSRHIFHGVKSITPNTVHPALLENVKLRPGRLNLTFRKY</sequence>
<comment type="cofactor">
    <cofactor evidence="14">
        <name>Fe(2+)</name>
        <dbReference type="ChEBI" id="CHEBI:29033"/>
    </cofactor>
    <text evidence="14">Binds 1 Fe(2+) ion per subunit.</text>
</comment>
<feature type="region of interest" description="Disordered" evidence="15">
    <location>
        <begin position="66"/>
        <end position="160"/>
    </location>
</feature>
<dbReference type="GO" id="GO:0005737">
    <property type="term" value="C:cytoplasm"/>
    <property type="evidence" value="ECO:0007669"/>
    <property type="project" value="UniProtKB-SubCell"/>
</dbReference>
<keyword evidence="10" id="KW-0234">DNA repair</keyword>
<dbReference type="GO" id="GO:0035513">
    <property type="term" value="P:oxidative RNA demethylation"/>
    <property type="evidence" value="ECO:0007669"/>
    <property type="project" value="TreeGrafter"/>
</dbReference>
<dbReference type="Proteomes" id="UP000826271">
    <property type="component" value="Unassembled WGS sequence"/>
</dbReference>
<keyword evidence="11" id="KW-0539">Nucleus</keyword>
<feature type="compositionally biased region" description="Basic and acidic residues" evidence="15">
    <location>
        <begin position="104"/>
        <end position="119"/>
    </location>
</feature>
<keyword evidence="8" id="KW-0560">Oxidoreductase</keyword>
<dbReference type="Pfam" id="PF13532">
    <property type="entry name" value="2OG-FeII_Oxy_2"/>
    <property type="match status" value="1"/>
</dbReference>
<keyword evidence="6" id="KW-0227">DNA damage</keyword>